<dbReference type="PANTHER" id="PTHR33169">
    <property type="entry name" value="PADR-FAMILY TRANSCRIPTIONAL REGULATOR"/>
    <property type="match status" value="1"/>
</dbReference>
<dbReference type="PANTHER" id="PTHR33169:SF13">
    <property type="entry name" value="PADR-FAMILY TRANSCRIPTIONAL REGULATOR"/>
    <property type="match status" value="1"/>
</dbReference>
<proteinExistence type="predicted"/>
<reference evidence="2" key="1">
    <citation type="journal article" date="2014" name="Int. J. Syst. Evol. Microbiol.">
        <title>Complete genome sequence of Corynebacterium casei LMG S-19264T (=DSM 44701T), isolated from a smear-ripened cheese.</title>
        <authorList>
            <consortium name="US DOE Joint Genome Institute (JGI-PGF)"/>
            <person name="Walter F."/>
            <person name="Albersmeier A."/>
            <person name="Kalinowski J."/>
            <person name="Ruckert C."/>
        </authorList>
    </citation>
    <scope>NUCLEOTIDE SEQUENCE</scope>
    <source>
        <strain evidence="2">JCM 17251</strain>
    </source>
</reference>
<evidence type="ECO:0000313" key="3">
    <source>
        <dbReference type="Proteomes" id="UP000624041"/>
    </source>
</evidence>
<dbReference type="InterPro" id="IPR036388">
    <property type="entry name" value="WH-like_DNA-bd_sf"/>
</dbReference>
<dbReference type="AlphaFoldDB" id="A0A917XVX4"/>
<dbReference type="Proteomes" id="UP000624041">
    <property type="component" value="Unassembled WGS sequence"/>
</dbReference>
<protein>
    <submittedName>
        <fullName evidence="2">PadR family transcriptional regulator</fullName>
    </submittedName>
</protein>
<dbReference type="Pfam" id="PF03551">
    <property type="entry name" value="PadR"/>
    <property type="match status" value="1"/>
</dbReference>
<gene>
    <name evidence="2" type="ORF">GCM10007971_14750</name>
</gene>
<dbReference type="InterPro" id="IPR036390">
    <property type="entry name" value="WH_DNA-bd_sf"/>
</dbReference>
<dbReference type="Gene3D" id="1.10.10.10">
    <property type="entry name" value="Winged helix-like DNA-binding domain superfamily/Winged helix DNA-binding domain"/>
    <property type="match status" value="1"/>
</dbReference>
<evidence type="ECO:0000313" key="2">
    <source>
        <dbReference type="EMBL" id="GGN55703.1"/>
    </source>
</evidence>
<evidence type="ECO:0000259" key="1">
    <source>
        <dbReference type="Pfam" id="PF03551"/>
    </source>
</evidence>
<dbReference type="RefSeq" id="WP_188856647.1">
    <property type="nucleotide sequence ID" value="NZ_BMOS01000008.1"/>
</dbReference>
<comment type="caution">
    <text evidence="2">The sequence shown here is derived from an EMBL/GenBank/DDBJ whole genome shotgun (WGS) entry which is preliminary data.</text>
</comment>
<dbReference type="InterPro" id="IPR052509">
    <property type="entry name" value="Metal_resp_DNA-bind_regulator"/>
</dbReference>
<reference evidence="2" key="2">
    <citation type="submission" date="2020-09" db="EMBL/GenBank/DDBJ databases">
        <authorList>
            <person name="Sun Q."/>
            <person name="Ohkuma M."/>
        </authorList>
    </citation>
    <scope>NUCLEOTIDE SEQUENCE</scope>
    <source>
        <strain evidence="2">JCM 17251</strain>
    </source>
</reference>
<feature type="domain" description="Transcription regulator PadR N-terminal" evidence="1">
    <location>
        <begin position="24"/>
        <end position="88"/>
    </location>
</feature>
<keyword evidence="3" id="KW-1185">Reference proteome</keyword>
<dbReference type="EMBL" id="BMOS01000008">
    <property type="protein sequence ID" value="GGN55703.1"/>
    <property type="molecule type" value="Genomic_DNA"/>
</dbReference>
<dbReference type="SUPFAM" id="SSF46785">
    <property type="entry name" value="Winged helix' DNA-binding domain"/>
    <property type="match status" value="1"/>
</dbReference>
<dbReference type="InterPro" id="IPR005149">
    <property type="entry name" value="Tscrpt_reg_PadR_N"/>
</dbReference>
<accession>A0A917XVX4</accession>
<name>A0A917XVX4_9BACI</name>
<organism evidence="2 3">
    <name type="scientific">Oceanobacillus indicireducens</name>
    <dbReference type="NCBI Taxonomy" id="1004261"/>
    <lineage>
        <taxon>Bacteria</taxon>
        <taxon>Bacillati</taxon>
        <taxon>Bacillota</taxon>
        <taxon>Bacilli</taxon>
        <taxon>Bacillales</taxon>
        <taxon>Bacillaceae</taxon>
        <taxon>Oceanobacillus</taxon>
    </lineage>
</organism>
<sequence length="112" mass="12962">MSKNHTLEIEELTDITFYILLFLVQPKHGYLIMKTIDSMTNGKFLIGPASLYSNIQKLLVSGLIELVSSENKQRKTYQTTEKGIQLLKKEVQRRREMITLAEDIFNEKGEQV</sequence>